<comment type="cofactor">
    <cofactor evidence="1">
        <name>Ca(2+)</name>
        <dbReference type="ChEBI" id="CHEBI:29108"/>
    </cofactor>
</comment>
<feature type="domain" description="Fungal lipase-type" evidence="16">
    <location>
        <begin position="917"/>
        <end position="1064"/>
    </location>
</feature>
<dbReference type="EC" id="3.1.1.116" evidence="14"/>
<comment type="caution">
    <text evidence="17">The sequence shown here is derived from an EMBL/GenBank/DDBJ whole genome shotgun (WGS) entry which is preliminary data.</text>
</comment>
<gene>
    <name evidence="17" type="ORF">HK105_203724</name>
</gene>
<feature type="compositionally biased region" description="Basic residues" evidence="15">
    <location>
        <begin position="74"/>
        <end position="86"/>
    </location>
</feature>
<dbReference type="Proteomes" id="UP001527925">
    <property type="component" value="Unassembled WGS sequence"/>
</dbReference>
<comment type="catalytic activity">
    <reaction evidence="13">
        <text>a 1,2-diacyl-sn-glycerol + H2O = a 2-acylglycerol + a fatty acid + H(+)</text>
        <dbReference type="Rhea" id="RHEA:33275"/>
        <dbReference type="ChEBI" id="CHEBI:15377"/>
        <dbReference type="ChEBI" id="CHEBI:15378"/>
        <dbReference type="ChEBI" id="CHEBI:17389"/>
        <dbReference type="ChEBI" id="CHEBI:17815"/>
        <dbReference type="ChEBI" id="CHEBI:28868"/>
        <dbReference type="EC" id="3.1.1.116"/>
    </reaction>
    <physiologicalReaction direction="left-to-right" evidence="13">
        <dbReference type="Rhea" id="RHEA:33276"/>
    </physiologicalReaction>
</comment>
<keyword evidence="11" id="KW-0443">Lipid metabolism</keyword>
<evidence type="ECO:0000256" key="11">
    <source>
        <dbReference type="ARBA" id="ARBA00023098"/>
    </source>
</evidence>
<feature type="region of interest" description="Disordered" evidence="15">
    <location>
        <begin position="605"/>
        <end position="630"/>
    </location>
</feature>
<organism evidence="17 18">
    <name type="scientific">Polyrhizophydium stewartii</name>
    <dbReference type="NCBI Taxonomy" id="2732419"/>
    <lineage>
        <taxon>Eukaryota</taxon>
        <taxon>Fungi</taxon>
        <taxon>Fungi incertae sedis</taxon>
        <taxon>Chytridiomycota</taxon>
        <taxon>Chytridiomycota incertae sedis</taxon>
        <taxon>Chytridiomycetes</taxon>
        <taxon>Rhizophydiales</taxon>
        <taxon>Rhizophydiales incertae sedis</taxon>
        <taxon>Polyrhizophydium</taxon>
    </lineage>
</organism>
<sequence>MLGGGLNNLLLQQPGQLQQLLQQQAQQQAQHQHQQQQHQQHYQQQQYQQQVSPLQRSASISSTSSSLRSGPVLHVHRRRHHNHHHHAEGGGSGDAHHHQGHPRGAGAQHTHQTLSTDLFLVVDDSADDDSGDERSLPPVSLLVVDDDTDSSNSSDFDIDGPAFDAGSAGMAASDADLEAEARALGLTLGLGSRNHSSSSILRTRAHFDIENGSISIHFDDDADAAPPSAAAALASARHAEAAATAAAAAAAAGADAADDGDESSDTAHPGDIGAASHLAGIPPPMPDRAHQPQPPQPPAGPAAQTDAVYFPRHVPPGAPILPRPLASVVSTVSMASRLSLRIASAVVGTVFGSLQLGASTTLGLGRRALVSAVSSARSLHSMAMRRGNTPSDQTPFFNVLNNYTNTSIYVIHNLFSLAELLTLSTFHLASSTINFSLSTAEECVQVLDGLFGDTDTSKTLAAVICIFLDELKGQDDELGLSTRFGKLYAVGQITKSMTAYCCLQFVTRKHWRSLIKLKPVFVGRVDKTGAYDPANEPFTLNIFNTTGPAGKSSRKTFPSKQAKTWPEEVPTMRQRKIQRRRSLEALALQTLTPVIRSSQHAALSSVSASASASTPDLFGTVPRRRRALSGPHTDVTALANVMQMLDSAQMTRRGMSPAPPATTPATSAPPSPRHATSASAAVAAAAAAGEAGARGGSSMTLNSVGGTTAASTVRSSVGNQTGRSMPTPPLDSSVMSGSTRAGNGSFVAMQEDPKISFPPPLQPRPQPQPQQQQQQQVQQPQQPQPPALHVPPAAEPVTAPGPEDGQGGPSQASASDGPEIWTRTPEGHIEMASRFIKFAIGAYGSSFLKIMGLGKARDHLPELDGDHYNHQSLAFHANIPVEHIVSSSFVTPSTLEPPTLIAPVHYVVVDRQSKSVVVSLRGTLGISDIVTDLMASYVRYKTADNLEGFVHSGMFKSAQKIATGPVREAVAESLRRHPGYALILTGHSLGGGCAALLAMMWARRITTVDGQEGFVLDERAGLPRRPIHCYVFGVPAIMSPHLSRSFKSLISCFIFRNDIVPCLSLGLVRDFRNVTVNLCNEKGMAERVIGKVLGIFRDYTPTGAPDEDSLWYWALLKTLRADMKAEKLYPPGTVYWINANTTPDMVPSLGRAARAGASPSPAPRATPSPTPDPSDAPTPTPTPTPTSSALVPAGASSGAVVVSPKKTIPISIHEVDDVEIAFSELVFSTKMFTDHSPHHYEGSLELVSRALAKLRGE</sequence>
<keyword evidence="7" id="KW-0378">Hydrolase</keyword>
<evidence type="ECO:0000313" key="18">
    <source>
        <dbReference type="Proteomes" id="UP001527925"/>
    </source>
</evidence>
<feature type="compositionally biased region" description="Low complexity" evidence="15">
    <location>
        <begin position="57"/>
        <end position="69"/>
    </location>
</feature>
<evidence type="ECO:0000256" key="7">
    <source>
        <dbReference type="ARBA" id="ARBA00022801"/>
    </source>
</evidence>
<keyword evidence="6" id="KW-0479">Metal-binding</keyword>
<dbReference type="InterPro" id="IPR029058">
    <property type="entry name" value="AB_hydrolase_fold"/>
</dbReference>
<dbReference type="InterPro" id="IPR052214">
    <property type="entry name" value="DAG_Lipase-Related"/>
</dbReference>
<dbReference type="Gene3D" id="3.40.50.1820">
    <property type="entry name" value="alpha/beta hydrolase"/>
    <property type="match status" value="1"/>
</dbReference>
<keyword evidence="4" id="KW-0597">Phosphoprotein</keyword>
<evidence type="ECO:0000256" key="2">
    <source>
        <dbReference type="ARBA" id="ARBA00004651"/>
    </source>
</evidence>
<keyword evidence="12" id="KW-0472">Membrane</keyword>
<feature type="compositionally biased region" description="Polar residues" evidence="15">
    <location>
        <begin position="733"/>
        <end position="742"/>
    </location>
</feature>
<dbReference type="PANTHER" id="PTHR45792">
    <property type="entry name" value="DIACYLGLYCEROL LIPASE HOMOLOG-RELATED"/>
    <property type="match status" value="1"/>
</dbReference>
<evidence type="ECO:0000313" key="17">
    <source>
        <dbReference type="EMBL" id="KAL2916612.1"/>
    </source>
</evidence>
<dbReference type="SUPFAM" id="SSF53474">
    <property type="entry name" value="alpha/beta-Hydrolases"/>
    <property type="match status" value="1"/>
</dbReference>
<feature type="compositionally biased region" description="Pro residues" evidence="15">
    <location>
        <begin position="1160"/>
        <end position="1184"/>
    </location>
</feature>
<evidence type="ECO:0000256" key="1">
    <source>
        <dbReference type="ARBA" id="ARBA00001913"/>
    </source>
</evidence>
<feature type="compositionally biased region" description="Low complexity" evidence="15">
    <location>
        <begin position="769"/>
        <end position="781"/>
    </location>
</feature>
<reference evidence="17 18" key="1">
    <citation type="submission" date="2023-09" db="EMBL/GenBank/DDBJ databases">
        <title>Pangenome analysis of Batrachochytrium dendrobatidis and related Chytrids.</title>
        <authorList>
            <person name="Yacoub M.N."/>
            <person name="Stajich J.E."/>
            <person name="James T.Y."/>
        </authorList>
    </citation>
    <scope>NUCLEOTIDE SEQUENCE [LARGE SCALE GENOMIC DNA]</scope>
    <source>
        <strain evidence="17 18">JEL0888</strain>
    </source>
</reference>
<evidence type="ECO:0000256" key="12">
    <source>
        <dbReference type="ARBA" id="ARBA00023136"/>
    </source>
</evidence>
<keyword evidence="18" id="KW-1185">Reference proteome</keyword>
<feature type="compositionally biased region" description="Pro residues" evidence="15">
    <location>
        <begin position="281"/>
        <end position="300"/>
    </location>
</feature>
<feature type="compositionally biased region" description="Pro residues" evidence="15">
    <location>
        <begin position="756"/>
        <end position="768"/>
    </location>
</feature>
<dbReference type="Pfam" id="PF01764">
    <property type="entry name" value="Lipase_3"/>
    <property type="match status" value="1"/>
</dbReference>
<evidence type="ECO:0000256" key="13">
    <source>
        <dbReference type="ARBA" id="ARBA00024531"/>
    </source>
</evidence>
<evidence type="ECO:0000256" key="8">
    <source>
        <dbReference type="ARBA" id="ARBA00022837"/>
    </source>
</evidence>
<feature type="region of interest" description="Disordered" evidence="15">
    <location>
        <begin position="31"/>
        <end position="110"/>
    </location>
</feature>
<name>A0ABR4NAP8_9FUNG</name>
<dbReference type="CDD" id="cd00519">
    <property type="entry name" value="Lipase_3"/>
    <property type="match status" value="1"/>
</dbReference>
<evidence type="ECO:0000256" key="9">
    <source>
        <dbReference type="ARBA" id="ARBA00022963"/>
    </source>
</evidence>
<keyword evidence="8" id="KW-0106">Calcium</keyword>
<evidence type="ECO:0000256" key="3">
    <source>
        <dbReference type="ARBA" id="ARBA00022475"/>
    </source>
</evidence>
<feature type="region of interest" description="Disordered" evidence="15">
    <location>
        <begin position="1147"/>
        <end position="1192"/>
    </location>
</feature>
<feature type="compositionally biased region" description="Polar residues" evidence="15">
    <location>
        <begin position="699"/>
        <end position="724"/>
    </location>
</feature>
<evidence type="ECO:0000256" key="4">
    <source>
        <dbReference type="ARBA" id="ARBA00022553"/>
    </source>
</evidence>
<evidence type="ECO:0000259" key="16">
    <source>
        <dbReference type="Pfam" id="PF01764"/>
    </source>
</evidence>
<feature type="compositionally biased region" description="Low complexity" evidence="15">
    <location>
        <begin position="31"/>
        <end position="50"/>
    </location>
</feature>
<feature type="compositionally biased region" description="Low complexity" evidence="15">
    <location>
        <begin position="673"/>
        <end position="691"/>
    </location>
</feature>
<keyword evidence="3" id="KW-1003">Cell membrane</keyword>
<evidence type="ECO:0000256" key="6">
    <source>
        <dbReference type="ARBA" id="ARBA00022723"/>
    </source>
</evidence>
<accession>A0ABR4NAP8</accession>
<protein>
    <recommendedName>
        <fullName evidence="14">sn-1-specific diacylglycerol lipase</fullName>
        <ecNumber evidence="14">3.1.1.116</ecNumber>
    </recommendedName>
</protein>
<dbReference type="PANTHER" id="PTHR45792:SF7">
    <property type="entry name" value="PUTATIVE (AFU_ORTHOLOGUE AFUA_6G02710)-RELATED"/>
    <property type="match status" value="1"/>
</dbReference>
<keyword evidence="10" id="KW-1133">Transmembrane helix</keyword>
<feature type="compositionally biased region" description="Low complexity" evidence="15">
    <location>
        <begin position="1147"/>
        <end position="1159"/>
    </location>
</feature>
<evidence type="ECO:0000256" key="5">
    <source>
        <dbReference type="ARBA" id="ARBA00022692"/>
    </source>
</evidence>
<evidence type="ECO:0000256" key="10">
    <source>
        <dbReference type="ARBA" id="ARBA00022989"/>
    </source>
</evidence>
<dbReference type="InterPro" id="IPR002921">
    <property type="entry name" value="Fungal_lipase-type"/>
</dbReference>
<feature type="region of interest" description="Disordered" evidence="15">
    <location>
        <begin position="256"/>
        <end position="304"/>
    </location>
</feature>
<keyword evidence="9" id="KW-0442">Lipid degradation</keyword>
<keyword evidence="5" id="KW-0812">Transmembrane</keyword>
<dbReference type="EMBL" id="JADGIZ020000015">
    <property type="protein sequence ID" value="KAL2916612.1"/>
    <property type="molecule type" value="Genomic_DNA"/>
</dbReference>
<proteinExistence type="predicted"/>
<feature type="compositionally biased region" description="Pro residues" evidence="15">
    <location>
        <begin position="657"/>
        <end position="672"/>
    </location>
</feature>
<comment type="subcellular location">
    <subcellularLocation>
        <location evidence="2">Cell membrane</location>
        <topology evidence="2">Multi-pass membrane protein</topology>
    </subcellularLocation>
</comment>
<feature type="region of interest" description="Disordered" evidence="15">
    <location>
        <begin position="650"/>
        <end position="822"/>
    </location>
</feature>
<evidence type="ECO:0000256" key="14">
    <source>
        <dbReference type="ARBA" id="ARBA00026104"/>
    </source>
</evidence>
<evidence type="ECO:0000256" key="15">
    <source>
        <dbReference type="SAM" id="MobiDB-lite"/>
    </source>
</evidence>